<feature type="region of interest" description="Disordered" evidence="1">
    <location>
        <begin position="1"/>
        <end position="55"/>
    </location>
</feature>
<dbReference type="Proteomes" id="UP000692954">
    <property type="component" value="Unassembled WGS sequence"/>
</dbReference>
<feature type="compositionally biased region" description="Basic and acidic residues" evidence="1">
    <location>
        <begin position="17"/>
        <end position="32"/>
    </location>
</feature>
<organism evidence="2 3">
    <name type="scientific">Paramecium sonneborni</name>
    <dbReference type="NCBI Taxonomy" id="65129"/>
    <lineage>
        <taxon>Eukaryota</taxon>
        <taxon>Sar</taxon>
        <taxon>Alveolata</taxon>
        <taxon>Ciliophora</taxon>
        <taxon>Intramacronucleata</taxon>
        <taxon>Oligohymenophorea</taxon>
        <taxon>Peniculida</taxon>
        <taxon>Parameciidae</taxon>
        <taxon>Paramecium</taxon>
    </lineage>
</organism>
<dbReference type="AlphaFoldDB" id="A0A8S1MVY4"/>
<reference evidence="2" key="1">
    <citation type="submission" date="2021-01" db="EMBL/GenBank/DDBJ databases">
        <authorList>
            <consortium name="Genoscope - CEA"/>
            <person name="William W."/>
        </authorList>
    </citation>
    <scope>NUCLEOTIDE SEQUENCE</scope>
</reference>
<evidence type="ECO:0000256" key="1">
    <source>
        <dbReference type="SAM" id="MobiDB-lite"/>
    </source>
</evidence>
<gene>
    <name evidence="2" type="ORF">PSON_ATCC_30995.1.T0410183</name>
</gene>
<proteinExistence type="predicted"/>
<protein>
    <submittedName>
        <fullName evidence="2">Uncharacterized protein</fullName>
    </submittedName>
</protein>
<dbReference type="EMBL" id="CAJJDN010000041">
    <property type="protein sequence ID" value="CAD8081005.1"/>
    <property type="molecule type" value="Genomic_DNA"/>
</dbReference>
<sequence length="104" mass="12989">MDANREQKQKQKKCFREKRELREKRDKREKREKQRKRNTLKEVQMFFSPKSEDKQKQKEILKKRLNKKNKQKTNLKYLTQIDYFQATLLVWSSFIIDLQQKIKV</sequence>
<evidence type="ECO:0000313" key="3">
    <source>
        <dbReference type="Proteomes" id="UP000692954"/>
    </source>
</evidence>
<comment type="caution">
    <text evidence="2">The sequence shown here is derived from an EMBL/GenBank/DDBJ whole genome shotgun (WGS) entry which is preliminary data.</text>
</comment>
<evidence type="ECO:0000313" key="2">
    <source>
        <dbReference type="EMBL" id="CAD8081005.1"/>
    </source>
</evidence>
<accession>A0A8S1MVY4</accession>
<name>A0A8S1MVY4_9CILI</name>
<keyword evidence="3" id="KW-1185">Reference proteome</keyword>